<dbReference type="OrthoDB" id="6399635at2"/>
<feature type="signal peptide" evidence="5">
    <location>
        <begin position="1"/>
        <end position="21"/>
    </location>
</feature>
<evidence type="ECO:0000313" key="7">
    <source>
        <dbReference type="EMBL" id="SDF58062.1"/>
    </source>
</evidence>
<dbReference type="CDD" id="cd02966">
    <property type="entry name" value="TlpA_like_family"/>
    <property type="match status" value="1"/>
</dbReference>
<evidence type="ECO:0000256" key="5">
    <source>
        <dbReference type="SAM" id="SignalP"/>
    </source>
</evidence>
<dbReference type="AlphaFoldDB" id="A0A1G7M8L2"/>
<keyword evidence="5" id="KW-0732">Signal</keyword>
<dbReference type="InterPro" id="IPR013766">
    <property type="entry name" value="Thioredoxin_domain"/>
</dbReference>
<dbReference type="Proteomes" id="UP000198748">
    <property type="component" value="Unassembled WGS sequence"/>
</dbReference>
<reference evidence="8" key="1">
    <citation type="submission" date="2016-10" db="EMBL/GenBank/DDBJ databases">
        <authorList>
            <person name="Varghese N."/>
            <person name="Submissions S."/>
        </authorList>
    </citation>
    <scope>NUCLEOTIDE SEQUENCE [LARGE SCALE GENOMIC DNA]</scope>
    <source>
        <strain evidence="8">DSM 25329</strain>
    </source>
</reference>
<accession>A0A1G7M8L2</accession>
<evidence type="ECO:0000256" key="2">
    <source>
        <dbReference type="ARBA" id="ARBA00022748"/>
    </source>
</evidence>
<dbReference type="PROSITE" id="PS51352">
    <property type="entry name" value="THIOREDOXIN_2"/>
    <property type="match status" value="1"/>
</dbReference>
<evidence type="ECO:0000256" key="1">
    <source>
        <dbReference type="ARBA" id="ARBA00004196"/>
    </source>
</evidence>
<dbReference type="Pfam" id="PF08534">
    <property type="entry name" value="Redoxin"/>
    <property type="match status" value="1"/>
</dbReference>
<evidence type="ECO:0000256" key="4">
    <source>
        <dbReference type="ARBA" id="ARBA00023284"/>
    </source>
</evidence>
<feature type="chain" id="PRO_5011620566" evidence="5">
    <location>
        <begin position="22"/>
        <end position="488"/>
    </location>
</feature>
<dbReference type="Gene3D" id="3.40.30.10">
    <property type="entry name" value="Glutaredoxin"/>
    <property type="match status" value="1"/>
</dbReference>
<proteinExistence type="predicted"/>
<dbReference type="STRING" id="659014.SAMN04487996_111191"/>
<dbReference type="InterPro" id="IPR050553">
    <property type="entry name" value="Thioredoxin_ResA/DsbE_sf"/>
</dbReference>
<comment type="subcellular location">
    <subcellularLocation>
        <location evidence="1">Cell envelope</location>
    </subcellularLocation>
</comment>
<evidence type="ECO:0000256" key="3">
    <source>
        <dbReference type="ARBA" id="ARBA00023157"/>
    </source>
</evidence>
<dbReference type="InterPro" id="IPR013740">
    <property type="entry name" value="Redoxin"/>
</dbReference>
<evidence type="ECO:0000259" key="6">
    <source>
        <dbReference type="PROSITE" id="PS51352"/>
    </source>
</evidence>
<keyword evidence="4" id="KW-0676">Redox-active center</keyword>
<dbReference type="PANTHER" id="PTHR42852:SF6">
    <property type="entry name" value="THIOL:DISULFIDE INTERCHANGE PROTEIN DSBE"/>
    <property type="match status" value="1"/>
</dbReference>
<name>A0A1G7M8L2_9BACT</name>
<dbReference type="PANTHER" id="PTHR42852">
    <property type="entry name" value="THIOL:DISULFIDE INTERCHANGE PROTEIN DSBE"/>
    <property type="match status" value="1"/>
</dbReference>
<keyword evidence="2" id="KW-0201">Cytochrome c-type biogenesis</keyword>
<dbReference type="InterPro" id="IPR036249">
    <property type="entry name" value="Thioredoxin-like_sf"/>
</dbReference>
<dbReference type="GO" id="GO:0017004">
    <property type="term" value="P:cytochrome complex assembly"/>
    <property type="evidence" value="ECO:0007669"/>
    <property type="project" value="UniProtKB-KW"/>
</dbReference>
<keyword evidence="8" id="KW-1185">Reference proteome</keyword>
<dbReference type="RefSeq" id="WP_090153521.1">
    <property type="nucleotide sequence ID" value="NZ_FNAN01000011.1"/>
</dbReference>
<sequence length="488" mass="55621">MNMKLFSTCLLVIATVSIVSAQIGNKIVDNLDLEGNITVHIKSVPQSENVLVNLGTYHSFPKNDVSVVRDTLTHENDEVYLTGPCRNVGLSFLHIADSTYKVVGGPGDTIEVSIIADVSKATDQSLLSFEGKNKELQQYYQLKTRRLNDPVQSCMNVGISAAKLGPFQQEMDKSYAAQYQLWVEFQNMHKLPDWFITYETNSLNYTDAWLRVYMVWYQTIYQKKSQAIPESYFAFKDRIKVKNEATMYHYDYLRFLREQIFWQMRQSDRAMGLKNLVSYAKQVLGENMGSFFEIWELSGAADNLNSVESEFNRKFPGNYQYLVDFIKHRAKASKMLLKAGDKAPNFALVDSNDSLVTLNQYKGQVVYLSFWFTTCGPCIKEIPYENKLAEHFKGKPVKIISICTGTPGTSDERQIAKWKAASERFGLKTIDLFANRSWTNTLAKNYVISVYPHYVLIGADGNIIENFTERPSQGVTSKIEKALAEISR</sequence>
<dbReference type="EMBL" id="FNAN01000011">
    <property type="protein sequence ID" value="SDF58062.1"/>
    <property type="molecule type" value="Genomic_DNA"/>
</dbReference>
<feature type="domain" description="Thioredoxin" evidence="6">
    <location>
        <begin position="337"/>
        <end position="484"/>
    </location>
</feature>
<dbReference type="GO" id="GO:0030313">
    <property type="term" value="C:cell envelope"/>
    <property type="evidence" value="ECO:0007669"/>
    <property type="project" value="UniProtKB-SubCell"/>
</dbReference>
<dbReference type="GO" id="GO:0016491">
    <property type="term" value="F:oxidoreductase activity"/>
    <property type="evidence" value="ECO:0007669"/>
    <property type="project" value="InterPro"/>
</dbReference>
<dbReference type="SUPFAM" id="SSF52833">
    <property type="entry name" value="Thioredoxin-like"/>
    <property type="match status" value="1"/>
</dbReference>
<organism evidence="7 8">
    <name type="scientific">Dyadobacter soli</name>
    <dbReference type="NCBI Taxonomy" id="659014"/>
    <lineage>
        <taxon>Bacteria</taxon>
        <taxon>Pseudomonadati</taxon>
        <taxon>Bacteroidota</taxon>
        <taxon>Cytophagia</taxon>
        <taxon>Cytophagales</taxon>
        <taxon>Spirosomataceae</taxon>
        <taxon>Dyadobacter</taxon>
    </lineage>
</organism>
<protein>
    <submittedName>
        <fullName evidence="7">Peroxiredoxin</fullName>
    </submittedName>
</protein>
<keyword evidence="3" id="KW-1015">Disulfide bond</keyword>
<gene>
    <name evidence="7" type="ORF">SAMN04487996_111191</name>
</gene>
<evidence type="ECO:0000313" key="8">
    <source>
        <dbReference type="Proteomes" id="UP000198748"/>
    </source>
</evidence>